<comment type="caution">
    <text evidence="4">The sequence shown here is derived from an EMBL/GenBank/DDBJ whole genome shotgun (WGS) entry which is preliminary data.</text>
</comment>
<dbReference type="Proteomes" id="UP000033121">
    <property type="component" value="Unassembled WGS sequence"/>
</dbReference>
<protein>
    <submittedName>
        <fullName evidence="4">Putative monooxygenase</fullName>
    </submittedName>
</protein>
<dbReference type="EMBL" id="BBWV01000001">
    <property type="protein sequence ID" value="GAO41450.1"/>
    <property type="molecule type" value="Genomic_DNA"/>
</dbReference>
<dbReference type="InterPro" id="IPR011251">
    <property type="entry name" value="Luciferase-like_dom"/>
</dbReference>
<evidence type="ECO:0000256" key="1">
    <source>
        <dbReference type="ARBA" id="ARBA00023002"/>
    </source>
</evidence>
<dbReference type="GO" id="GO:0016705">
    <property type="term" value="F:oxidoreductase activity, acting on paired donors, with incorporation or reduction of molecular oxygen"/>
    <property type="evidence" value="ECO:0007669"/>
    <property type="project" value="InterPro"/>
</dbReference>
<dbReference type="InterPro" id="IPR050766">
    <property type="entry name" value="Bact_Lucif_Oxidored"/>
</dbReference>
<evidence type="ECO:0000259" key="3">
    <source>
        <dbReference type="Pfam" id="PF00296"/>
    </source>
</evidence>
<feature type="domain" description="Luciferase-like" evidence="3">
    <location>
        <begin position="1"/>
        <end position="327"/>
    </location>
</feature>
<dbReference type="GO" id="GO:0005829">
    <property type="term" value="C:cytosol"/>
    <property type="evidence" value="ECO:0007669"/>
    <property type="project" value="TreeGrafter"/>
</dbReference>
<proteinExistence type="predicted"/>
<keyword evidence="5" id="KW-1185">Reference proteome</keyword>
<dbReference type="Gene3D" id="3.20.20.30">
    <property type="entry name" value="Luciferase-like domain"/>
    <property type="match status" value="1"/>
</dbReference>
<evidence type="ECO:0000313" key="4">
    <source>
        <dbReference type="EMBL" id="GAO41450.1"/>
    </source>
</evidence>
<dbReference type="RefSeq" id="WP_046367312.1">
    <property type="nucleotide sequence ID" value="NZ_BBWV01000001.1"/>
</dbReference>
<evidence type="ECO:0000256" key="2">
    <source>
        <dbReference type="ARBA" id="ARBA00023033"/>
    </source>
</evidence>
<dbReference type="AlphaFoldDB" id="A0A0E9MWH1"/>
<dbReference type="Pfam" id="PF00296">
    <property type="entry name" value="Bac_luciferase"/>
    <property type="match status" value="1"/>
</dbReference>
<dbReference type="GO" id="GO:0004497">
    <property type="term" value="F:monooxygenase activity"/>
    <property type="evidence" value="ECO:0007669"/>
    <property type="project" value="UniProtKB-KW"/>
</dbReference>
<accession>A0A0E9MWH1</accession>
<reference evidence="4 5" key="1">
    <citation type="submission" date="2015-04" db="EMBL/GenBank/DDBJ databases">
        <title>Whole genome shotgun sequence of Flavihumibacter petaseus NBRC 106054.</title>
        <authorList>
            <person name="Miyazawa S."/>
            <person name="Hosoyama A."/>
            <person name="Hashimoto M."/>
            <person name="Noguchi M."/>
            <person name="Tsuchikane K."/>
            <person name="Ohji S."/>
            <person name="Yamazoe A."/>
            <person name="Ichikawa N."/>
            <person name="Kimura A."/>
            <person name="Fujita N."/>
        </authorList>
    </citation>
    <scope>NUCLEOTIDE SEQUENCE [LARGE SCALE GENOMIC DNA]</scope>
    <source>
        <strain evidence="4 5">NBRC 106054</strain>
    </source>
</reference>
<dbReference type="OrthoDB" id="9780518at2"/>
<sequence>MKFGIFIDLQLPRPWQDGDEARLFREAMEQVELADRLGIDYVWAQEHHFLEEYCHSSAPEVFLAACSQRTSRIRLAHGIIAMSPRFNHPARIVERLATLDLLSNGRVDWGTGESGSRMELEGFGVDFVDKRAMWEEALREAVKMMCMQPYPGYQGKYFSMPHRNIVPKPVQKPHPPLWAACSNRDSVQLAASLGMGALTFAFVNGDEAKFWVDTYYDTLFSNCTPIGQTINPNIAMLTGFFCHEDSDYALEAGQEGAQFFAYGLGHYWRDGVHVPGKTNLWHDFRQRPNTVTEKLERERKKAGMGGIGNPQQLTENFRALEAAGVDQLIFLQQCGNYSHEAICTSMKLFAETVLPEFREREVKRQKEKQEWISPHLEKIRQAIIPPDPMMPVPPVEAYPLIWNQHRDGQPQAAPDRRPGMTAFWQMQVGGNRSGKI</sequence>
<dbReference type="InterPro" id="IPR036661">
    <property type="entry name" value="Luciferase-like_sf"/>
</dbReference>
<keyword evidence="1" id="KW-0560">Oxidoreductase</keyword>
<gene>
    <name evidence="4" type="ORF">FPE01S_01_04620</name>
</gene>
<dbReference type="PANTHER" id="PTHR30137">
    <property type="entry name" value="LUCIFERASE-LIKE MONOOXYGENASE"/>
    <property type="match status" value="1"/>
</dbReference>
<dbReference type="PANTHER" id="PTHR30137:SF8">
    <property type="entry name" value="BLR5498 PROTEIN"/>
    <property type="match status" value="1"/>
</dbReference>
<name>A0A0E9MWH1_9BACT</name>
<keyword evidence="2 4" id="KW-0503">Monooxygenase</keyword>
<dbReference type="STRING" id="1220578.FPE01S_01_04620"/>
<dbReference type="SUPFAM" id="SSF51679">
    <property type="entry name" value="Bacterial luciferase-like"/>
    <property type="match status" value="1"/>
</dbReference>
<organism evidence="4 5">
    <name type="scientific">Flavihumibacter petaseus NBRC 106054</name>
    <dbReference type="NCBI Taxonomy" id="1220578"/>
    <lineage>
        <taxon>Bacteria</taxon>
        <taxon>Pseudomonadati</taxon>
        <taxon>Bacteroidota</taxon>
        <taxon>Chitinophagia</taxon>
        <taxon>Chitinophagales</taxon>
        <taxon>Chitinophagaceae</taxon>
        <taxon>Flavihumibacter</taxon>
    </lineage>
</organism>
<evidence type="ECO:0000313" key="5">
    <source>
        <dbReference type="Proteomes" id="UP000033121"/>
    </source>
</evidence>